<dbReference type="AlphaFoldDB" id="A0AAN7PFR5"/>
<dbReference type="Proteomes" id="UP001333110">
    <property type="component" value="Unassembled WGS sequence"/>
</dbReference>
<name>A0AAN7PFR5_MYCAM</name>
<accession>A0AAN7PFR5</accession>
<keyword evidence="3" id="KW-1185">Reference proteome</keyword>
<proteinExistence type="predicted"/>
<feature type="region of interest" description="Disordered" evidence="1">
    <location>
        <begin position="1"/>
        <end position="30"/>
    </location>
</feature>
<gene>
    <name evidence="2" type="ORF">QYF61_014421</name>
</gene>
<evidence type="ECO:0000313" key="2">
    <source>
        <dbReference type="EMBL" id="KAK4830962.1"/>
    </source>
</evidence>
<evidence type="ECO:0000313" key="3">
    <source>
        <dbReference type="Proteomes" id="UP001333110"/>
    </source>
</evidence>
<dbReference type="EMBL" id="JAUNZN010000001">
    <property type="protein sequence ID" value="KAK4830962.1"/>
    <property type="molecule type" value="Genomic_DNA"/>
</dbReference>
<comment type="caution">
    <text evidence="2">The sequence shown here is derived from an EMBL/GenBank/DDBJ whole genome shotgun (WGS) entry which is preliminary data.</text>
</comment>
<organism evidence="2 3">
    <name type="scientific">Mycteria americana</name>
    <name type="common">Wood stork</name>
    <dbReference type="NCBI Taxonomy" id="33587"/>
    <lineage>
        <taxon>Eukaryota</taxon>
        <taxon>Metazoa</taxon>
        <taxon>Chordata</taxon>
        <taxon>Craniata</taxon>
        <taxon>Vertebrata</taxon>
        <taxon>Euteleostomi</taxon>
        <taxon>Archelosauria</taxon>
        <taxon>Archosauria</taxon>
        <taxon>Dinosauria</taxon>
        <taxon>Saurischia</taxon>
        <taxon>Theropoda</taxon>
        <taxon>Coelurosauria</taxon>
        <taxon>Aves</taxon>
        <taxon>Neognathae</taxon>
        <taxon>Neoaves</taxon>
        <taxon>Aequornithes</taxon>
        <taxon>Ciconiiformes</taxon>
        <taxon>Ciconiidae</taxon>
        <taxon>Mycteria</taxon>
    </lineage>
</organism>
<evidence type="ECO:0000256" key="1">
    <source>
        <dbReference type="SAM" id="MobiDB-lite"/>
    </source>
</evidence>
<reference evidence="2 3" key="1">
    <citation type="journal article" date="2023" name="J. Hered.">
        <title>Chromosome-level genome of the wood stork (Mycteria americana) provides insight into avian chromosome evolution.</title>
        <authorList>
            <person name="Flamio R. Jr."/>
            <person name="Ramstad K.M."/>
        </authorList>
    </citation>
    <scope>NUCLEOTIDE SEQUENCE [LARGE SCALE GENOMIC DNA]</scope>
    <source>
        <strain evidence="2">JAX WOST 10</strain>
    </source>
</reference>
<sequence length="143" mass="16233">MDFAQSPGEAMRHPQSRTWQGHKGDTADRGRVVEGHQYQLKGHGENPDMERALADALQIGRAPGPPAVKCCVRLHRCFPSYKEKEICTWELACLKPASNNQIIPRQFRRAQRMRDRGLCSSGNQDTGYRKQWALQQAGEQCSR</sequence>
<protein>
    <submittedName>
        <fullName evidence="2">Uncharacterized protein</fullName>
    </submittedName>
</protein>